<dbReference type="PANTHER" id="PTHR12970">
    <property type="entry name" value="PROTEASOME ASSEMBLY CHAPERONE 2"/>
    <property type="match status" value="1"/>
</dbReference>
<sequence>MGPHLAPLTQTLARHECHRHDFGHRFRSDVIFLRVFGCEECRCSAHTARTLGLCNAFMSTNTVTLDTDSVFVPIASGSSGDNEWSEHTVIYGCVSVGNVPQLAIDLLVSTLIESRECRLVGHLYSPALMPLSGPDPYRFGGQTLATSAQVFECKARKLLIIQQRTPLYKESRQQFFDSLAKWLSTAGVKRVVLLSSSFIEHLVEALDSGDCYPIKCLPNETHSRAADQTLATNWRAVARVDPFTLQPSPDGRIHLPGSGSLKELLKSMDKTGVSAIGLVLYCSEGDNRPHSYAFANAVNQWLSLIDFKTTAGVKTWIVPFSWRHLFGEEPPKEIY</sequence>
<dbReference type="GO" id="GO:0005829">
    <property type="term" value="C:cytosol"/>
    <property type="evidence" value="ECO:0007669"/>
    <property type="project" value="TreeGrafter"/>
</dbReference>
<dbReference type="OrthoDB" id="10260712at2759"/>
<dbReference type="Proteomes" id="UP000759131">
    <property type="component" value="Unassembled WGS sequence"/>
</dbReference>
<evidence type="ECO:0000313" key="4">
    <source>
        <dbReference type="EMBL" id="CAD7640220.1"/>
    </source>
</evidence>
<protein>
    <recommendedName>
        <fullName evidence="1">Proteasome assembly chaperone 2</fullName>
    </recommendedName>
</protein>
<dbReference type="PANTHER" id="PTHR12970:SF1">
    <property type="entry name" value="PROTEASOME ASSEMBLY CHAPERONE 2"/>
    <property type="match status" value="1"/>
</dbReference>
<dbReference type="InterPro" id="IPR038389">
    <property type="entry name" value="PSMG2_sf"/>
</dbReference>
<comment type="similarity">
    <text evidence="3">Belongs to the PSMG2 family.</text>
</comment>
<dbReference type="EMBL" id="CAJPIZ010023201">
    <property type="protein sequence ID" value="CAG2118153.1"/>
    <property type="molecule type" value="Genomic_DNA"/>
</dbReference>
<dbReference type="Pfam" id="PF09754">
    <property type="entry name" value="PAC2"/>
    <property type="match status" value="1"/>
</dbReference>
<dbReference type="GO" id="GO:0005634">
    <property type="term" value="C:nucleus"/>
    <property type="evidence" value="ECO:0007669"/>
    <property type="project" value="TreeGrafter"/>
</dbReference>
<gene>
    <name evidence="4" type="ORF">OSB1V03_LOCUS18105</name>
</gene>
<name>A0A7R9LEF8_9ACAR</name>
<evidence type="ECO:0000256" key="1">
    <source>
        <dbReference type="ARBA" id="ARBA00019186"/>
    </source>
</evidence>
<dbReference type="GO" id="GO:0043248">
    <property type="term" value="P:proteasome assembly"/>
    <property type="evidence" value="ECO:0007669"/>
    <property type="project" value="TreeGrafter"/>
</dbReference>
<dbReference type="AlphaFoldDB" id="A0A7R9LEF8"/>
<evidence type="ECO:0000313" key="5">
    <source>
        <dbReference type="Proteomes" id="UP000759131"/>
    </source>
</evidence>
<organism evidence="4">
    <name type="scientific">Medioppia subpectinata</name>
    <dbReference type="NCBI Taxonomy" id="1979941"/>
    <lineage>
        <taxon>Eukaryota</taxon>
        <taxon>Metazoa</taxon>
        <taxon>Ecdysozoa</taxon>
        <taxon>Arthropoda</taxon>
        <taxon>Chelicerata</taxon>
        <taxon>Arachnida</taxon>
        <taxon>Acari</taxon>
        <taxon>Acariformes</taxon>
        <taxon>Sarcoptiformes</taxon>
        <taxon>Oribatida</taxon>
        <taxon>Brachypylina</taxon>
        <taxon>Oppioidea</taxon>
        <taxon>Oppiidae</taxon>
        <taxon>Medioppia</taxon>
    </lineage>
</organism>
<keyword evidence="2" id="KW-0143">Chaperone</keyword>
<reference evidence="4" key="1">
    <citation type="submission" date="2020-11" db="EMBL/GenBank/DDBJ databases">
        <authorList>
            <person name="Tran Van P."/>
        </authorList>
    </citation>
    <scope>NUCLEOTIDE SEQUENCE</scope>
</reference>
<dbReference type="InterPro" id="IPR016562">
    <property type="entry name" value="Proteasome_assmbl_chp_2_euk"/>
</dbReference>
<accession>A0A7R9LEF8</accession>
<dbReference type="InterPro" id="IPR019151">
    <property type="entry name" value="Proteasome_assmbl_chaperone_2"/>
</dbReference>
<evidence type="ECO:0000256" key="2">
    <source>
        <dbReference type="ARBA" id="ARBA00023186"/>
    </source>
</evidence>
<evidence type="ECO:0000256" key="3">
    <source>
        <dbReference type="ARBA" id="ARBA00025745"/>
    </source>
</evidence>
<dbReference type="Gene3D" id="3.40.50.10900">
    <property type="entry name" value="PAC-like subunit"/>
    <property type="match status" value="1"/>
</dbReference>
<keyword evidence="5" id="KW-1185">Reference proteome</keyword>
<dbReference type="EMBL" id="OC877776">
    <property type="protein sequence ID" value="CAD7640220.1"/>
    <property type="molecule type" value="Genomic_DNA"/>
</dbReference>
<proteinExistence type="inferred from homology"/>